<feature type="transmembrane region" description="Helical" evidence="2">
    <location>
        <begin position="533"/>
        <end position="553"/>
    </location>
</feature>
<accession>A0A5C6E4M8</accession>
<dbReference type="InterPro" id="IPR000719">
    <property type="entry name" value="Prot_kinase_dom"/>
</dbReference>
<dbReference type="Pfam" id="PF03109">
    <property type="entry name" value="ABC1"/>
    <property type="match status" value="1"/>
</dbReference>
<evidence type="ECO:0000256" key="2">
    <source>
        <dbReference type="SAM" id="Phobius"/>
    </source>
</evidence>
<evidence type="ECO:0000313" key="4">
    <source>
        <dbReference type="EMBL" id="TWU43868.1"/>
    </source>
</evidence>
<evidence type="ECO:0000256" key="1">
    <source>
        <dbReference type="ARBA" id="ARBA00009670"/>
    </source>
</evidence>
<feature type="domain" description="Protein kinase" evidence="3">
    <location>
        <begin position="127"/>
        <end position="459"/>
    </location>
</feature>
<dbReference type="PROSITE" id="PS50011">
    <property type="entry name" value="PROTEIN_KINASE_DOM"/>
    <property type="match status" value="1"/>
</dbReference>
<keyword evidence="2" id="KW-0812">Transmembrane</keyword>
<dbReference type="CDD" id="cd05121">
    <property type="entry name" value="ABC1_ADCK3-like"/>
    <property type="match status" value="1"/>
</dbReference>
<dbReference type="InterPro" id="IPR011009">
    <property type="entry name" value="Kinase-like_dom_sf"/>
</dbReference>
<dbReference type="Gene3D" id="1.10.510.10">
    <property type="entry name" value="Transferase(Phosphotransferase) domain 1"/>
    <property type="match status" value="1"/>
</dbReference>
<sequence length="565" mass="63528">MKITAIPQLYRNLKRWREILAVLRRYGLADWMSQFQKLPFRDRIKDARGIPLSQYSREQRIRMALTDLGPTFIKFGQILAARPDLVGPELGQELKQLRANVAPDPIEKVRATLAHELGDDYLEHFQFIDPTALATASIGQVHRATLNDGRQVVIKVMRADIEKTMRQDTEVLAGVAQLAEHVEAFAAWGPCQMANQLSTMLRRELDFGRERQNLEFFAEMLAHRNDEVVIPKPVNGLCTKRVLVMDELVGETLSVFLHKHADPSICARLSETIASVYLTMIFDEGLFHADPHLGNLLLLSDGRLGILDFGMVGRIDENLRETIEEMMICVGKGDQNRLTRLIRRIGEAPATLNESALSVDVSEFVGTFGRQSLGDFNLTDALNELSGILHRHAIKLPNQSALLLKMLISIEGTLRELGASFDSMQIVRDFVRKSMLSSLSPRRRIRQARRIYLEAENFFEVAPDEVLTLLQQARRGEMKLVLEHQRIGPTVNRMVLGLMASAVFLGSSVLLAMNVPPVLFQEATYLGIERLSLLGAIGIVGSIAVMMWLLIAINRSGHLTRSRDE</sequence>
<dbReference type="Proteomes" id="UP000315471">
    <property type="component" value="Unassembled WGS sequence"/>
</dbReference>
<keyword evidence="2" id="KW-1133">Transmembrane helix</keyword>
<evidence type="ECO:0000259" key="3">
    <source>
        <dbReference type="PROSITE" id="PS50011"/>
    </source>
</evidence>
<protein>
    <recommendedName>
        <fullName evidence="3">Protein kinase domain-containing protein</fullName>
    </recommendedName>
</protein>
<dbReference type="GO" id="GO:0004672">
    <property type="term" value="F:protein kinase activity"/>
    <property type="evidence" value="ECO:0007669"/>
    <property type="project" value="InterPro"/>
</dbReference>
<dbReference type="PANTHER" id="PTHR10566:SF113">
    <property type="entry name" value="PROTEIN ACTIVITY OF BC1 COMPLEX KINASE 7, CHLOROPLASTIC"/>
    <property type="match status" value="1"/>
</dbReference>
<evidence type="ECO:0000313" key="5">
    <source>
        <dbReference type="Proteomes" id="UP000315471"/>
    </source>
</evidence>
<dbReference type="InterPro" id="IPR050154">
    <property type="entry name" value="UbiB_kinase"/>
</dbReference>
<name>A0A5C6E4M8_9BACT</name>
<gene>
    <name evidence="4" type="primary">ubiB</name>
    <name evidence="4" type="ORF">Q31b_14000</name>
</gene>
<dbReference type="RefSeq" id="WP_146598932.1">
    <property type="nucleotide sequence ID" value="NZ_SJPY01000002.1"/>
</dbReference>
<dbReference type="EMBL" id="SJPY01000002">
    <property type="protein sequence ID" value="TWU43868.1"/>
    <property type="molecule type" value="Genomic_DNA"/>
</dbReference>
<dbReference type="AlphaFoldDB" id="A0A5C6E4M8"/>
<dbReference type="InterPro" id="IPR004147">
    <property type="entry name" value="ABC1_dom"/>
</dbReference>
<dbReference type="PANTHER" id="PTHR10566">
    <property type="entry name" value="CHAPERONE-ACTIVITY OF BC1 COMPLEX CABC1 -RELATED"/>
    <property type="match status" value="1"/>
</dbReference>
<organism evidence="4 5">
    <name type="scientific">Novipirellula aureliae</name>
    <dbReference type="NCBI Taxonomy" id="2527966"/>
    <lineage>
        <taxon>Bacteria</taxon>
        <taxon>Pseudomonadati</taxon>
        <taxon>Planctomycetota</taxon>
        <taxon>Planctomycetia</taxon>
        <taxon>Pirellulales</taxon>
        <taxon>Pirellulaceae</taxon>
        <taxon>Novipirellula</taxon>
    </lineage>
</organism>
<proteinExistence type="inferred from homology"/>
<keyword evidence="5" id="KW-1185">Reference proteome</keyword>
<reference evidence="4 5" key="1">
    <citation type="submission" date="2019-02" db="EMBL/GenBank/DDBJ databases">
        <title>Deep-cultivation of Planctomycetes and their phenomic and genomic characterization uncovers novel biology.</title>
        <authorList>
            <person name="Wiegand S."/>
            <person name="Jogler M."/>
            <person name="Boedeker C."/>
            <person name="Pinto D."/>
            <person name="Vollmers J."/>
            <person name="Rivas-Marin E."/>
            <person name="Kohn T."/>
            <person name="Peeters S.H."/>
            <person name="Heuer A."/>
            <person name="Rast P."/>
            <person name="Oberbeckmann S."/>
            <person name="Bunk B."/>
            <person name="Jeske O."/>
            <person name="Meyerdierks A."/>
            <person name="Storesund J.E."/>
            <person name="Kallscheuer N."/>
            <person name="Luecker S."/>
            <person name="Lage O.M."/>
            <person name="Pohl T."/>
            <person name="Merkel B.J."/>
            <person name="Hornburger P."/>
            <person name="Mueller R.-W."/>
            <person name="Bruemmer F."/>
            <person name="Labrenz M."/>
            <person name="Spormann A.M."/>
            <person name="Op Den Camp H."/>
            <person name="Overmann J."/>
            <person name="Amann R."/>
            <person name="Jetten M.S.M."/>
            <person name="Mascher T."/>
            <person name="Medema M.H."/>
            <person name="Devos D.P."/>
            <person name="Kaster A.-K."/>
            <person name="Ovreas L."/>
            <person name="Rohde M."/>
            <person name="Galperin M.Y."/>
            <person name="Jogler C."/>
        </authorList>
    </citation>
    <scope>NUCLEOTIDE SEQUENCE [LARGE SCALE GENOMIC DNA]</scope>
    <source>
        <strain evidence="4 5">Q31b</strain>
    </source>
</reference>
<comment type="caution">
    <text evidence="4">The sequence shown here is derived from an EMBL/GenBank/DDBJ whole genome shotgun (WGS) entry which is preliminary data.</text>
</comment>
<dbReference type="SUPFAM" id="SSF56112">
    <property type="entry name" value="Protein kinase-like (PK-like)"/>
    <property type="match status" value="1"/>
</dbReference>
<comment type="similarity">
    <text evidence="1">Belongs to the protein kinase superfamily. ADCK protein kinase family.</text>
</comment>
<dbReference type="OrthoDB" id="9795390at2"/>
<keyword evidence="4" id="KW-0808">Transferase</keyword>
<keyword evidence="2" id="KW-0472">Membrane</keyword>
<feature type="transmembrane region" description="Helical" evidence="2">
    <location>
        <begin position="494"/>
        <end position="513"/>
    </location>
</feature>
<dbReference type="GO" id="GO:0005524">
    <property type="term" value="F:ATP binding"/>
    <property type="evidence" value="ECO:0007669"/>
    <property type="project" value="InterPro"/>
</dbReference>